<feature type="transmembrane region" description="Helical" evidence="1">
    <location>
        <begin position="32"/>
        <end position="49"/>
    </location>
</feature>
<accession>A0A1Z1XA76</accession>
<dbReference type="GO" id="GO:0008137">
    <property type="term" value="F:NADH dehydrogenase (ubiquinone) activity"/>
    <property type="evidence" value="ECO:0007669"/>
    <property type="project" value="UniProtKB-UniRule"/>
</dbReference>
<keyword evidence="1" id="KW-0830">Ubiquinone</keyword>
<keyword evidence="1" id="KW-0472">Membrane</keyword>
<dbReference type="PANTHER" id="PTHR33269">
    <property type="entry name" value="NADH-UBIQUINONE OXIDOREDUCTASE CHAIN 6"/>
    <property type="match status" value="1"/>
</dbReference>
<keyword evidence="1 2" id="KW-0496">Mitochondrion</keyword>
<comment type="subcellular location">
    <subcellularLocation>
        <location evidence="1">Mitochondrion membrane</location>
        <topology evidence="1">Multi-pass membrane protein</topology>
    </subcellularLocation>
</comment>
<feature type="transmembrane region" description="Helical" evidence="1">
    <location>
        <begin position="89"/>
        <end position="107"/>
    </location>
</feature>
<geneLocation type="mitochondrion" evidence="2"/>
<evidence type="ECO:0000256" key="1">
    <source>
        <dbReference type="RuleBase" id="RU004430"/>
    </source>
</evidence>
<keyword evidence="1" id="KW-0813">Transport</keyword>
<dbReference type="InterPro" id="IPR001457">
    <property type="entry name" value="NADH_UbQ/plastoQ_OxRdtase_su6"/>
</dbReference>
<dbReference type="AlphaFoldDB" id="A0A1Z1XA76"/>
<feature type="transmembrane region" description="Helical" evidence="1">
    <location>
        <begin position="55"/>
        <end position="77"/>
    </location>
</feature>
<keyword evidence="1" id="KW-0679">Respiratory chain</keyword>
<keyword evidence="1" id="KW-1278">Translocase</keyword>
<name>A0A1Z1XA76_9FLOR</name>
<comment type="similarity">
    <text evidence="1">Belongs to the complex I subunit 6 family.</text>
</comment>
<proteinExistence type="inferred from homology"/>
<comment type="catalytic activity">
    <reaction evidence="1">
        <text>a ubiquinone + NADH + 5 H(+)(in) = a ubiquinol + NAD(+) + 4 H(+)(out)</text>
        <dbReference type="Rhea" id="RHEA:29091"/>
        <dbReference type="Rhea" id="RHEA-COMP:9565"/>
        <dbReference type="Rhea" id="RHEA-COMP:9566"/>
        <dbReference type="ChEBI" id="CHEBI:15378"/>
        <dbReference type="ChEBI" id="CHEBI:16389"/>
        <dbReference type="ChEBI" id="CHEBI:17976"/>
        <dbReference type="ChEBI" id="CHEBI:57540"/>
        <dbReference type="ChEBI" id="CHEBI:57945"/>
        <dbReference type="EC" id="7.1.1.2"/>
    </reaction>
</comment>
<reference evidence="2" key="1">
    <citation type="journal article" date="2017" name="Sci. Rep.">
        <title>Origin and evolutionary history of freshwater Rhodophyta: further insights based on phylogenomic evidence.</title>
        <authorList>
            <person name="Nan F."/>
            <person name="Feng J."/>
            <person name="Lv J."/>
            <person name="Liu Q."/>
            <person name="Fang K."/>
            <person name="Gong C."/>
            <person name="Xie S."/>
        </authorList>
    </citation>
    <scope>NUCLEOTIDE SEQUENCE</scope>
</reference>
<evidence type="ECO:0000313" key="2">
    <source>
        <dbReference type="EMBL" id="ARX95749.1"/>
    </source>
</evidence>
<dbReference type="EC" id="7.1.1.2" evidence="1"/>
<dbReference type="RefSeq" id="YP_009402609.1">
    <property type="nucleotide sequence ID" value="NC_035349.1"/>
</dbReference>
<feature type="transmembrane region" description="Helical" evidence="1">
    <location>
        <begin position="151"/>
        <end position="172"/>
    </location>
</feature>
<dbReference type="Pfam" id="PF00499">
    <property type="entry name" value="Oxidored_q3"/>
    <property type="match status" value="1"/>
</dbReference>
<dbReference type="Gene3D" id="1.20.120.1200">
    <property type="entry name" value="NADH-ubiquinone/plastoquinone oxidoreductase chain 6, subunit NuoJ"/>
    <property type="match status" value="1"/>
</dbReference>
<organism evidence="2">
    <name type="scientific">Sheathia arcuata</name>
    <dbReference type="NCBI Taxonomy" id="340433"/>
    <lineage>
        <taxon>Eukaryota</taxon>
        <taxon>Rhodophyta</taxon>
        <taxon>Florideophyceae</taxon>
        <taxon>Nemaliophycidae</taxon>
        <taxon>Batrachospermales</taxon>
        <taxon>Batrachospermaceae</taxon>
        <taxon>Sheathia</taxon>
    </lineage>
</organism>
<dbReference type="EMBL" id="KY083064">
    <property type="protein sequence ID" value="ARX95749.1"/>
    <property type="molecule type" value="Genomic_DNA"/>
</dbReference>
<keyword evidence="1" id="KW-0812">Transmembrane</keyword>
<dbReference type="PANTHER" id="PTHR33269:SF17">
    <property type="entry name" value="NADH-UBIQUINONE OXIDOREDUCTASE CHAIN 6"/>
    <property type="match status" value="1"/>
</dbReference>
<dbReference type="NCBIfam" id="NF005164">
    <property type="entry name" value="PRK06638.1-4"/>
    <property type="match status" value="1"/>
</dbReference>
<feature type="transmembrane region" description="Helical" evidence="1">
    <location>
        <begin position="6"/>
        <end position="25"/>
    </location>
</feature>
<sequence>MNYELYLFYLFSSFALISAIMVISLANAVHSILFLITVFCNIIGILILLGAEFLAFLLLIVYVGAIAVLFLFVIMMLNIKAKSNKSSTWPLLVLTLLLSSIFIWQFLMSISINFEYGNDISKLTHSWINWVNKSSTLTNTEIIGNVLYTNYSFVFLISSFVLLISMIGTIVLTMHQKANKKGQAIAVQLLRNPSGVVKFVYLKN</sequence>
<dbReference type="GeneID" id="33366641"/>
<keyword evidence="1" id="KW-0520">NAD</keyword>
<dbReference type="GO" id="GO:0031966">
    <property type="term" value="C:mitochondrial membrane"/>
    <property type="evidence" value="ECO:0007669"/>
    <property type="project" value="UniProtKB-SubCell"/>
</dbReference>
<comment type="function">
    <text evidence="1">Core subunit of the mitochondrial membrane respiratory chain NADH dehydrogenase (Complex I) which catalyzes electron transfer from NADH through the respiratory chain, using ubiquinone as an electron acceptor. Essential for the catalytic activity and assembly of complex I.</text>
</comment>
<keyword evidence="1" id="KW-0249">Electron transport</keyword>
<protein>
    <recommendedName>
        <fullName evidence="1">NADH-ubiquinone oxidoreductase chain 6</fullName>
        <ecNumber evidence="1">7.1.1.2</ecNumber>
    </recommendedName>
</protein>
<gene>
    <name evidence="2" type="primary">nad6</name>
</gene>
<keyword evidence="1" id="KW-1133">Transmembrane helix</keyword>
<dbReference type="InterPro" id="IPR042106">
    <property type="entry name" value="Nuo/plastoQ_OxRdtase_6_NuoJ"/>
</dbReference>